<dbReference type="Gene3D" id="3.40.50.300">
    <property type="entry name" value="P-loop containing nucleotide triphosphate hydrolases"/>
    <property type="match status" value="1"/>
</dbReference>
<dbReference type="PANTHER" id="PTHR13779:SF7">
    <property type="entry name" value="ATPASE WRNIP1"/>
    <property type="match status" value="1"/>
</dbReference>
<dbReference type="InterPro" id="IPR003959">
    <property type="entry name" value="ATPase_AAA_core"/>
</dbReference>
<dbReference type="GO" id="GO:0008047">
    <property type="term" value="F:enzyme activator activity"/>
    <property type="evidence" value="ECO:0007669"/>
    <property type="project" value="TreeGrafter"/>
</dbReference>
<dbReference type="SMART" id="SM00734">
    <property type="entry name" value="ZnF_Rad18"/>
    <property type="match status" value="1"/>
</dbReference>
<dbReference type="PANTHER" id="PTHR13779">
    <property type="entry name" value="WERNER HELICASE-INTERACTING PROTEIN 1 FAMILY MEMBER"/>
    <property type="match status" value="1"/>
</dbReference>
<proteinExistence type="evidence at transcript level"/>
<dbReference type="InterPro" id="IPR027417">
    <property type="entry name" value="P-loop_NTPase"/>
</dbReference>
<keyword evidence="2" id="KW-0479">Metal-binding</keyword>
<comment type="subcellular location">
    <subcellularLocation>
        <location evidence="1">Nucleus</location>
    </subcellularLocation>
</comment>
<dbReference type="GO" id="GO:0000731">
    <property type="term" value="P:DNA synthesis involved in DNA repair"/>
    <property type="evidence" value="ECO:0007669"/>
    <property type="project" value="TreeGrafter"/>
</dbReference>
<evidence type="ECO:0000256" key="5">
    <source>
        <dbReference type="ARBA" id="ARBA00022833"/>
    </source>
</evidence>
<dbReference type="InterPro" id="IPR006642">
    <property type="entry name" value="Rad18_UBZ4"/>
</dbReference>
<dbReference type="SUPFAM" id="SSF52540">
    <property type="entry name" value="P-loop containing nucleoside triphosphate hydrolases"/>
    <property type="match status" value="1"/>
</dbReference>
<feature type="compositionally biased region" description="Polar residues" evidence="9">
    <location>
        <begin position="88"/>
        <end position="104"/>
    </location>
</feature>
<evidence type="ECO:0000256" key="7">
    <source>
        <dbReference type="ARBA" id="ARBA00023242"/>
    </source>
</evidence>
<evidence type="ECO:0000256" key="8">
    <source>
        <dbReference type="PROSITE-ProRule" id="PRU01256"/>
    </source>
</evidence>
<evidence type="ECO:0000256" key="4">
    <source>
        <dbReference type="ARBA" id="ARBA00022771"/>
    </source>
</evidence>
<feature type="region of interest" description="Disordered" evidence="9">
    <location>
        <begin position="122"/>
        <end position="154"/>
    </location>
</feature>
<evidence type="ECO:0000256" key="9">
    <source>
        <dbReference type="SAM" id="MobiDB-lite"/>
    </source>
</evidence>
<evidence type="ECO:0000256" key="6">
    <source>
        <dbReference type="ARBA" id="ARBA00023204"/>
    </source>
</evidence>
<keyword evidence="6 8" id="KW-0234">DNA repair</keyword>
<keyword evidence="5" id="KW-0862">Zinc</keyword>
<dbReference type="GO" id="GO:0005524">
    <property type="term" value="F:ATP binding"/>
    <property type="evidence" value="ECO:0007669"/>
    <property type="project" value="InterPro"/>
</dbReference>
<keyword evidence="3 8" id="KW-0227">DNA damage</keyword>
<evidence type="ECO:0000256" key="1">
    <source>
        <dbReference type="ARBA" id="ARBA00004123"/>
    </source>
</evidence>
<protein>
    <recommendedName>
        <fullName evidence="10">UBZ4-type domain-containing protein</fullName>
    </recommendedName>
</protein>
<accession>A9ULW2</accession>
<dbReference type="GO" id="GO:0005634">
    <property type="term" value="C:nucleus"/>
    <property type="evidence" value="ECO:0007669"/>
    <property type="project" value="UniProtKB-SubCell"/>
</dbReference>
<dbReference type="GO" id="GO:0016887">
    <property type="term" value="F:ATP hydrolysis activity"/>
    <property type="evidence" value="ECO:0007669"/>
    <property type="project" value="InterPro"/>
</dbReference>
<feature type="compositionally biased region" description="Polar residues" evidence="9">
    <location>
        <begin position="122"/>
        <end position="131"/>
    </location>
</feature>
<sequence>MAQSAGVLSTSQVGSFDNKVQCPVCRLEMAAGQINSHLDSCLQEKPVGGVPGKKRRLNPNEKTGGIEVNHPAVNPLGPVGSTFPLFNKSRTPNGPSECASPSSRKQGGSVFCAEALHSQGDDSTCLPQHSLSPDAKKPNNLSEKLDGKPLADKMRPTTLNNYMGQNKVLGENTMLRNLLQANDIPSIILWGPPGCGKTTLAHIIAKNAQKSSSRFVTLSATSASTSDVREFIKQAQNEQRLFKRKTILFVDEIHRFNKMQQDTFLPHVECGTITLIGATTENPSFQVNTALLSRCRVIVLEKLSVEAMETILMRAVDSLGLKVLKDGEQLVGSSSDVSE</sequence>
<organism evidence="11">
    <name type="scientific">Xenopus laevis</name>
    <name type="common">African clawed frog</name>
    <dbReference type="NCBI Taxonomy" id="8355"/>
    <lineage>
        <taxon>Eukaryota</taxon>
        <taxon>Metazoa</taxon>
        <taxon>Chordata</taxon>
        <taxon>Craniata</taxon>
        <taxon>Vertebrata</taxon>
        <taxon>Euteleostomi</taxon>
        <taxon>Amphibia</taxon>
        <taxon>Batrachia</taxon>
        <taxon>Anura</taxon>
        <taxon>Pipoidea</taxon>
        <taxon>Pipidae</taxon>
        <taxon>Xenopodinae</taxon>
        <taxon>Xenopus</taxon>
        <taxon>Xenopus</taxon>
    </lineage>
</organism>
<dbReference type="GO" id="GO:0003677">
    <property type="term" value="F:DNA binding"/>
    <property type="evidence" value="ECO:0007669"/>
    <property type="project" value="InterPro"/>
</dbReference>
<dbReference type="FunFam" id="3.40.50.300:FF:000137">
    <property type="entry name" value="Replication-associated recombination protein A"/>
    <property type="match status" value="1"/>
</dbReference>
<dbReference type="FunFam" id="3.30.160.60:FF:000331">
    <property type="entry name" value="E3 ubiquitin-protein ligase RAD18"/>
    <property type="match status" value="1"/>
</dbReference>
<evidence type="ECO:0000259" key="10">
    <source>
        <dbReference type="PROSITE" id="PS51908"/>
    </source>
</evidence>
<dbReference type="EMBL" id="BC157420">
    <property type="protein sequence ID" value="AAI57421.1"/>
    <property type="molecule type" value="mRNA"/>
</dbReference>
<dbReference type="Pfam" id="PF00004">
    <property type="entry name" value="AAA"/>
    <property type="match status" value="1"/>
</dbReference>
<reference evidence="11" key="1">
    <citation type="submission" date="2007-12" db="EMBL/GenBank/DDBJ databases">
        <authorList>
            <consortium name="NIH - Xenopus Gene Collection (XGC) project"/>
        </authorList>
    </citation>
    <scope>NUCLEOTIDE SEQUENCE [LARGE SCALE MRNA]</scope>
    <source>
        <tissue evidence="11">Embryo</tissue>
    </source>
</reference>
<dbReference type="AlphaFoldDB" id="A9ULW2"/>
<dbReference type="GO" id="GO:0006261">
    <property type="term" value="P:DNA-templated DNA replication"/>
    <property type="evidence" value="ECO:0007669"/>
    <property type="project" value="TreeGrafter"/>
</dbReference>
<dbReference type="SMART" id="SM00382">
    <property type="entry name" value="AAA"/>
    <property type="match status" value="1"/>
</dbReference>
<dbReference type="CDD" id="cd00009">
    <property type="entry name" value="AAA"/>
    <property type="match status" value="1"/>
</dbReference>
<dbReference type="Gene3D" id="3.30.160.60">
    <property type="entry name" value="Classic Zinc Finger"/>
    <property type="match status" value="1"/>
</dbReference>
<evidence type="ECO:0000313" key="11">
    <source>
        <dbReference type="EMBL" id="AAI57421.1"/>
    </source>
</evidence>
<feature type="domain" description="UBZ4-type" evidence="10">
    <location>
        <begin position="19"/>
        <end position="46"/>
    </location>
</feature>
<feature type="compositionally biased region" description="Basic and acidic residues" evidence="9">
    <location>
        <begin position="143"/>
        <end position="154"/>
    </location>
</feature>
<dbReference type="PROSITE" id="PS51908">
    <property type="entry name" value="ZF_UBZ4"/>
    <property type="match status" value="1"/>
</dbReference>
<name>A9ULW2_XENLA</name>
<keyword evidence="4 8" id="KW-0863">Zinc-finger</keyword>
<evidence type="ECO:0000256" key="3">
    <source>
        <dbReference type="ARBA" id="ARBA00022763"/>
    </source>
</evidence>
<keyword evidence="7" id="KW-0539">Nucleus</keyword>
<dbReference type="InterPro" id="IPR051314">
    <property type="entry name" value="AAA_ATPase_RarA/MGS1/WRNIP1"/>
</dbReference>
<dbReference type="InterPro" id="IPR003593">
    <property type="entry name" value="AAA+_ATPase"/>
</dbReference>
<feature type="region of interest" description="Disordered" evidence="9">
    <location>
        <begin position="49"/>
        <end position="104"/>
    </location>
</feature>
<dbReference type="GO" id="GO:0017116">
    <property type="term" value="F:single-stranded DNA helicase activity"/>
    <property type="evidence" value="ECO:0007669"/>
    <property type="project" value="TreeGrafter"/>
</dbReference>
<evidence type="ECO:0000256" key="2">
    <source>
        <dbReference type="ARBA" id="ARBA00022723"/>
    </source>
</evidence>
<dbReference type="GO" id="GO:0008270">
    <property type="term" value="F:zinc ion binding"/>
    <property type="evidence" value="ECO:0007669"/>
    <property type="project" value="UniProtKB-KW"/>
</dbReference>